<keyword evidence="1" id="KW-0269">Exonuclease</keyword>
<dbReference type="OrthoDB" id="26838at2759"/>
<dbReference type="AlphaFoldDB" id="A0A7G3AAK6"/>
<dbReference type="GO" id="GO:0034587">
    <property type="term" value="P:piRNA processing"/>
    <property type="evidence" value="ECO:0007669"/>
    <property type="project" value="TreeGrafter"/>
</dbReference>
<sequence>MDYEEFRGQTVLVELEKKKLYGEFQRYDSRMKSIFIKNVKDFNTMKYYTRSATFPVRDIISIHRFANNSEDVKEHNSSSESTISNSNNISVVLTEEEVQNIQMIICNFEYITQIDKKYFQAIEELKAQAFVCGKIAVDVIGGRKGRFSRGSLLILGSPRRIYVVDLMNLGKIPCEVKELLEARKPQKIIHDSCALNDYFLNHGITLSTVSDTWIAHTSVTASTKLITVSECIEEHLKLPMSNLTEKEEALFMRRPLELEQCALAAKQVAYLHHLNEILQEALLKRYYNACRAYQDGISQHDDPAFVAVRVGTKNYQEWLQKFELF</sequence>
<dbReference type="SUPFAM" id="SSF53098">
    <property type="entry name" value="Ribonuclease H-like"/>
    <property type="match status" value="1"/>
</dbReference>
<dbReference type="KEGG" id="lll:129796695"/>
<dbReference type="PANTHER" id="PTHR46628">
    <property type="entry name" value="PIRNA BIOGENESIS PROTEIN EXD1"/>
    <property type="match status" value="1"/>
</dbReference>
<keyword evidence="1" id="KW-0540">Nuclease</keyword>
<dbReference type="InterPro" id="IPR012337">
    <property type="entry name" value="RNaseH-like_sf"/>
</dbReference>
<organism evidence="1">
    <name type="scientific">Lutzomyia longipalpis</name>
    <name type="common">Sand fly</name>
    <dbReference type="NCBI Taxonomy" id="7200"/>
    <lineage>
        <taxon>Eukaryota</taxon>
        <taxon>Metazoa</taxon>
        <taxon>Ecdysozoa</taxon>
        <taxon>Arthropoda</taxon>
        <taxon>Hexapoda</taxon>
        <taxon>Insecta</taxon>
        <taxon>Pterygota</taxon>
        <taxon>Neoptera</taxon>
        <taxon>Endopterygota</taxon>
        <taxon>Diptera</taxon>
        <taxon>Nematocera</taxon>
        <taxon>Psychodoidea</taxon>
        <taxon>Psychodidae</taxon>
        <taxon>Lutzomyia</taxon>
        <taxon>Lutzomyia</taxon>
    </lineage>
</organism>
<dbReference type="EMBL" id="GITU01002329">
    <property type="protein sequence ID" value="MBC1171032.1"/>
    <property type="molecule type" value="Transcribed_RNA"/>
</dbReference>
<dbReference type="GO" id="GO:0004527">
    <property type="term" value="F:exonuclease activity"/>
    <property type="evidence" value="ECO:0007669"/>
    <property type="project" value="UniProtKB-KW"/>
</dbReference>
<dbReference type="PANTHER" id="PTHR46628:SF1">
    <property type="entry name" value="PIRNA BIOGENESIS PROTEIN EXD1"/>
    <property type="match status" value="1"/>
</dbReference>
<evidence type="ECO:0000313" key="1">
    <source>
        <dbReference type="EMBL" id="MBC1171032.1"/>
    </source>
</evidence>
<dbReference type="GO" id="GO:0003676">
    <property type="term" value="F:nucleic acid binding"/>
    <property type="evidence" value="ECO:0007669"/>
    <property type="project" value="InterPro"/>
</dbReference>
<dbReference type="RefSeq" id="XP_055694793.1">
    <property type="nucleotide sequence ID" value="XM_055838818.1"/>
</dbReference>
<dbReference type="GO" id="GO:1990923">
    <property type="term" value="C:PET complex"/>
    <property type="evidence" value="ECO:0007669"/>
    <property type="project" value="TreeGrafter"/>
</dbReference>
<dbReference type="InterPro" id="IPR052144">
    <property type="entry name" value="piRNA_biogenesis_EXD1"/>
</dbReference>
<accession>A0A7G3AAK6</accession>
<protein>
    <submittedName>
        <fullName evidence="1">Putative deddy 3'-5' exonuclease domain of egalitarian</fullName>
    </submittedName>
</protein>
<keyword evidence="1" id="KW-0378">Hydrolase</keyword>
<dbReference type="GeneID" id="129796695"/>
<name>A0A7G3AAK6_LUTLO</name>
<proteinExistence type="predicted"/>
<dbReference type="InterPro" id="IPR036397">
    <property type="entry name" value="RNaseH_sf"/>
</dbReference>
<reference evidence="1" key="1">
    <citation type="journal article" date="2020" name="BMC">
        <title>Leishmania infection induces a limited differential gene expression in the sand fly midgut.</title>
        <authorList>
            <person name="Coutinho-Abreu I.V."/>
            <person name="Serafim T.D."/>
            <person name="Meneses C."/>
            <person name="Kamhawi S."/>
            <person name="Oliveira F."/>
            <person name="Valenzuela J.G."/>
        </authorList>
    </citation>
    <scope>NUCLEOTIDE SEQUENCE</scope>
    <source>
        <strain evidence="1">Jacobina</strain>
        <tissue evidence="1">Midgut</tissue>
    </source>
</reference>
<dbReference type="Gene3D" id="3.30.420.10">
    <property type="entry name" value="Ribonuclease H-like superfamily/Ribonuclease H"/>
    <property type="match status" value="1"/>
</dbReference>
<dbReference type="VEuPathDB" id="VectorBase:LLONM1_008375"/>